<comment type="similarity">
    <text evidence="5">Belongs to the CoaE family.</text>
</comment>
<dbReference type="UniPathway" id="UPA00241">
    <property type="reaction ID" value="UER00356"/>
</dbReference>
<comment type="function">
    <text evidence="5">Catalyzes the phosphorylation of the 3'-hydroxyl group of dephosphocoenzyme A to form coenzyme A.</text>
</comment>
<keyword evidence="5 7" id="KW-0418">Kinase</keyword>
<comment type="subcellular location">
    <subcellularLocation>
        <location evidence="5">Cytoplasm</location>
    </subcellularLocation>
</comment>
<evidence type="ECO:0000256" key="3">
    <source>
        <dbReference type="ARBA" id="ARBA00022741"/>
    </source>
</evidence>
<keyword evidence="3 5" id="KW-0547">Nucleotide-binding</keyword>
<dbReference type="HAMAP" id="MF_00376">
    <property type="entry name" value="Dephospho_CoA_kinase"/>
    <property type="match status" value="1"/>
</dbReference>
<dbReference type="Gene3D" id="3.40.50.300">
    <property type="entry name" value="P-loop containing nucleotide triphosphate hydrolases"/>
    <property type="match status" value="1"/>
</dbReference>
<feature type="binding site" evidence="5">
    <location>
        <begin position="11"/>
        <end position="16"/>
    </location>
    <ligand>
        <name>ATP</name>
        <dbReference type="ChEBI" id="CHEBI:30616"/>
    </ligand>
</feature>
<dbReference type="EC" id="2.7.1.24" evidence="5 6"/>
<keyword evidence="5" id="KW-0808">Transferase</keyword>
<keyword evidence="5" id="KW-0173">Coenzyme A biosynthesis</keyword>
<dbReference type="InterPro" id="IPR001977">
    <property type="entry name" value="Depp_CoAkinase"/>
</dbReference>
<reference evidence="7 8" key="1">
    <citation type="submission" date="2016-10" db="EMBL/GenBank/DDBJ databases">
        <authorList>
            <person name="de Groot N.N."/>
        </authorList>
    </citation>
    <scope>NUCLEOTIDE SEQUENCE [LARGE SCALE GENOMIC DNA]</scope>
    <source>
        <strain evidence="7 8">DSM 44637</strain>
    </source>
</reference>
<dbReference type="NCBIfam" id="NF002879">
    <property type="entry name" value="PRK03333.1"/>
    <property type="match status" value="1"/>
</dbReference>
<dbReference type="NCBIfam" id="TIGR00152">
    <property type="entry name" value="dephospho-CoA kinase"/>
    <property type="match status" value="1"/>
</dbReference>
<proteinExistence type="inferred from homology"/>
<dbReference type="SUPFAM" id="SSF81301">
    <property type="entry name" value="Nucleotidyltransferase"/>
    <property type="match status" value="1"/>
</dbReference>
<evidence type="ECO:0000256" key="4">
    <source>
        <dbReference type="ARBA" id="ARBA00022840"/>
    </source>
</evidence>
<dbReference type="InterPro" id="IPR027417">
    <property type="entry name" value="P-loop_NTPase"/>
</dbReference>
<dbReference type="PANTHER" id="PTHR34822:SF1">
    <property type="entry name" value="GRPB FAMILY PROTEIN"/>
    <property type="match status" value="1"/>
</dbReference>
<dbReference type="AlphaFoldDB" id="A0A1I5ZI71"/>
<comment type="catalytic activity">
    <reaction evidence="5">
        <text>3'-dephospho-CoA + ATP = ADP + CoA + H(+)</text>
        <dbReference type="Rhea" id="RHEA:18245"/>
        <dbReference type="ChEBI" id="CHEBI:15378"/>
        <dbReference type="ChEBI" id="CHEBI:30616"/>
        <dbReference type="ChEBI" id="CHEBI:57287"/>
        <dbReference type="ChEBI" id="CHEBI:57328"/>
        <dbReference type="ChEBI" id="CHEBI:456216"/>
        <dbReference type="EC" id="2.7.1.24"/>
    </reaction>
</comment>
<dbReference type="OrthoDB" id="9812943at2"/>
<dbReference type="PROSITE" id="PS51219">
    <property type="entry name" value="DPCK"/>
    <property type="match status" value="1"/>
</dbReference>
<keyword evidence="4 5" id="KW-0067">ATP-binding</keyword>
<dbReference type="GO" id="GO:0004140">
    <property type="term" value="F:dephospho-CoA kinase activity"/>
    <property type="evidence" value="ECO:0007669"/>
    <property type="project" value="UniProtKB-UniRule"/>
</dbReference>
<dbReference type="GO" id="GO:0005524">
    <property type="term" value="F:ATP binding"/>
    <property type="evidence" value="ECO:0007669"/>
    <property type="project" value="UniProtKB-UniRule"/>
</dbReference>
<evidence type="ECO:0000256" key="2">
    <source>
        <dbReference type="ARBA" id="ARBA00011058"/>
    </source>
</evidence>
<dbReference type="Pfam" id="PF04229">
    <property type="entry name" value="GrpB"/>
    <property type="match status" value="1"/>
</dbReference>
<dbReference type="InterPro" id="IPR043519">
    <property type="entry name" value="NT_sf"/>
</dbReference>
<sequence length="394" mass="43224">MLRVGLTGGIGAGKSTVANRLAEHGAVVIDSDRIAREVVEPGTPGLAALAEAFGEEILAEDGSLDRPALAARAFADDESRNRLNSIVHPLVGQRTGELMAGAADDAIVVHDVPLLVENDLAPAYHLVLVVDAPVEVRVRRLVEVRGMPEADARARIRAQAAEEQRRAVADVWLDNGGTPDVVLAEVDALWADRLIPFEANLRLRKPRPPASPVISPYDSGWPLQAERRLARLRQIAGSRLVRADHIGSTAVPGLPAKDILDLQLTVSSLDDADAIAEDLADAGFPRREGEWWDDPQGGDGKWVKRFHQSADPKRPVNLHVRSTETPAWRLALMFRDWIRAHPDERDSYARVKEELARKHAADGTVEQYAEEKQGWVNEAFVRAEKWAGQSGWKP</sequence>
<accession>A0A1I5ZI71</accession>
<evidence type="ECO:0000313" key="7">
    <source>
        <dbReference type="EMBL" id="SFQ56179.1"/>
    </source>
</evidence>
<dbReference type="Pfam" id="PF01121">
    <property type="entry name" value="CoaE"/>
    <property type="match status" value="1"/>
</dbReference>
<comment type="pathway">
    <text evidence="5">Cofactor biosynthesis; coenzyme A biosynthesis; CoA from (R)-pantothenate: step 5/5.</text>
</comment>
<evidence type="ECO:0000256" key="6">
    <source>
        <dbReference type="NCBIfam" id="TIGR00152"/>
    </source>
</evidence>
<name>A0A1I5ZI71_9PSEU</name>
<protein>
    <recommendedName>
        <fullName evidence="5 6">Dephospho-CoA kinase</fullName>
        <ecNumber evidence="5 6">2.7.1.24</ecNumber>
    </recommendedName>
    <alternativeName>
        <fullName evidence="5">Dephosphocoenzyme A kinase</fullName>
    </alternativeName>
</protein>
<comment type="similarity">
    <text evidence="1">In the N-terminal section; belongs to the CoaE family.</text>
</comment>
<organism evidence="7 8">
    <name type="scientific">Amycolatopsis rubida</name>
    <dbReference type="NCBI Taxonomy" id="112413"/>
    <lineage>
        <taxon>Bacteria</taxon>
        <taxon>Bacillati</taxon>
        <taxon>Actinomycetota</taxon>
        <taxon>Actinomycetes</taxon>
        <taxon>Pseudonocardiales</taxon>
        <taxon>Pseudonocardiaceae</taxon>
        <taxon>Amycolatopsis</taxon>
    </lineage>
</organism>
<dbReference type="Proteomes" id="UP000199137">
    <property type="component" value="Unassembled WGS sequence"/>
</dbReference>
<dbReference type="EMBL" id="FOWC01000015">
    <property type="protein sequence ID" value="SFQ56179.1"/>
    <property type="molecule type" value="Genomic_DNA"/>
</dbReference>
<evidence type="ECO:0000256" key="1">
    <source>
        <dbReference type="ARBA" id="ARBA00008826"/>
    </source>
</evidence>
<evidence type="ECO:0000313" key="8">
    <source>
        <dbReference type="Proteomes" id="UP000199137"/>
    </source>
</evidence>
<dbReference type="GO" id="GO:0005737">
    <property type="term" value="C:cytoplasm"/>
    <property type="evidence" value="ECO:0007669"/>
    <property type="project" value="UniProtKB-SubCell"/>
</dbReference>
<dbReference type="Gene3D" id="3.30.460.10">
    <property type="entry name" value="Beta Polymerase, domain 2"/>
    <property type="match status" value="1"/>
</dbReference>
<dbReference type="PANTHER" id="PTHR34822">
    <property type="entry name" value="GRPB DOMAIN PROTEIN (AFU_ORTHOLOGUE AFUA_1G01530)"/>
    <property type="match status" value="1"/>
</dbReference>
<comment type="similarity">
    <text evidence="2">In the C-terminal section; belongs to the UPF0157 (GrpB) family.</text>
</comment>
<keyword evidence="5" id="KW-0963">Cytoplasm</keyword>
<gene>
    <name evidence="5" type="primary">coaE</name>
    <name evidence="7" type="ORF">SAMN05421854_115105</name>
</gene>
<dbReference type="STRING" id="112413.SAMN05421854_115105"/>
<dbReference type="GO" id="GO:0015937">
    <property type="term" value="P:coenzyme A biosynthetic process"/>
    <property type="evidence" value="ECO:0007669"/>
    <property type="project" value="UniProtKB-UniRule"/>
</dbReference>
<dbReference type="RefSeq" id="WP_093576402.1">
    <property type="nucleotide sequence ID" value="NZ_FOWC01000015.1"/>
</dbReference>
<dbReference type="InterPro" id="IPR007344">
    <property type="entry name" value="GrpB/CoaE"/>
</dbReference>
<dbReference type="SUPFAM" id="SSF52540">
    <property type="entry name" value="P-loop containing nucleoside triphosphate hydrolases"/>
    <property type="match status" value="1"/>
</dbReference>
<dbReference type="CDD" id="cd02022">
    <property type="entry name" value="DPCK"/>
    <property type="match status" value="1"/>
</dbReference>
<evidence type="ECO:0000256" key="5">
    <source>
        <dbReference type="HAMAP-Rule" id="MF_00376"/>
    </source>
</evidence>